<dbReference type="InterPro" id="IPR051532">
    <property type="entry name" value="Ester_Hydrolysis_Enzymes"/>
</dbReference>
<dbReference type="PANTHER" id="PTHR30383">
    <property type="entry name" value="THIOESTERASE 1/PROTEASE 1/LYSOPHOSPHOLIPASE L1"/>
    <property type="match status" value="1"/>
</dbReference>
<gene>
    <name evidence="3" type="ORF">QY95_02830</name>
</gene>
<organism evidence="3 4">
    <name type="scientific">Bacillus thermotolerans</name>
    <name type="common">Quasibacillus thermotolerans</name>
    <dbReference type="NCBI Taxonomy" id="1221996"/>
    <lineage>
        <taxon>Bacteria</taxon>
        <taxon>Bacillati</taxon>
        <taxon>Bacillota</taxon>
        <taxon>Bacilli</taxon>
        <taxon>Bacillales</taxon>
        <taxon>Bacillaceae</taxon>
        <taxon>Bacillus</taxon>
    </lineage>
</organism>
<evidence type="ECO:0000256" key="1">
    <source>
        <dbReference type="SAM" id="Phobius"/>
    </source>
</evidence>
<dbReference type="PANTHER" id="PTHR30383:SF27">
    <property type="entry name" value="SPORE GERMINATION LIPASE LIPC"/>
    <property type="match status" value="1"/>
</dbReference>
<name>A0A0F5HZY2_BACTR</name>
<dbReference type="CDD" id="cd04506">
    <property type="entry name" value="SGNH_hydrolase_YpmR_like"/>
    <property type="match status" value="1"/>
</dbReference>
<comment type="caution">
    <text evidence="3">The sequence shown here is derived from an EMBL/GenBank/DDBJ whole genome shotgun (WGS) entry which is preliminary data.</text>
</comment>
<accession>A0A0F5HZY2</accession>
<dbReference type="GO" id="GO:0004622">
    <property type="term" value="F:phosphatidylcholine lysophospholipase activity"/>
    <property type="evidence" value="ECO:0007669"/>
    <property type="project" value="TreeGrafter"/>
</dbReference>
<dbReference type="STRING" id="1221996.QY95_02830"/>
<keyword evidence="4" id="KW-1185">Reference proteome</keyword>
<keyword evidence="1" id="KW-1133">Transmembrane helix</keyword>
<dbReference type="InterPro" id="IPR036514">
    <property type="entry name" value="SGNH_hydro_sf"/>
</dbReference>
<evidence type="ECO:0000259" key="2">
    <source>
        <dbReference type="Pfam" id="PF13472"/>
    </source>
</evidence>
<dbReference type="Proteomes" id="UP000031563">
    <property type="component" value="Unassembled WGS sequence"/>
</dbReference>
<feature type="domain" description="SGNH hydrolase-type esterase" evidence="2">
    <location>
        <begin position="60"/>
        <end position="251"/>
    </location>
</feature>
<dbReference type="Pfam" id="PF13472">
    <property type="entry name" value="Lipase_GDSL_2"/>
    <property type="match status" value="1"/>
</dbReference>
<keyword evidence="1" id="KW-0472">Membrane</keyword>
<protein>
    <submittedName>
        <fullName evidence="3">Lipase/Acylhydrolase</fullName>
    </submittedName>
</protein>
<dbReference type="AlphaFoldDB" id="A0A0F5HZY2"/>
<evidence type="ECO:0000313" key="4">
    <source>
        <dbReference type="Proteomes" id="UP000031563"/>
    </source>
</evidence>
<reference evidence="3" key="1">
    <citation type="submission" date="2015-02" db="EMBL/GenBank/DDBJ databases">
        <title>Genome Assembly of Bacillaceae bacterium MTCC 8252.</title>
        <authorList>
            <person name="Verma A."/>
            <person name="Khatri I."/>
            <person name="Mual P."/>
            <person name="Subramanian S."/>
            <person name="Krishnamurthi S."/>
        </authorList>
    </citation>
    <scope>NUCLEOTIDE SEQUENCE [LARGE SCALE GENOMIC DNA]</scope>
    <source>
        <strain evidence="3">MTCC 8252</strain>
    </source>
</reference>
<sequence>MVRVCQKKYDIIEINRIKEVKVLRKWWIIFFALLFVTSGCSQWPNEQKEVIPKDLHIVSIGDSLTQGVGDSSNSGGYIPYLEQRLEQLDSVNDAQFENYGIKGNRTDQLLDRLDEKEVQQAIQESDVVVITIGGNDVMKVFKDNFMKLRIEEFEREQELYEERLHKIIQTVREQNKETGIVLIGLYNPFREVFGDVKEVKEIMRDWNAASKSIVEEYERTSFVAVDDIFQNPQENLLYKDQFHPNDRGYELIAERIFETIEGKELEKLTNRKIIYVNEDSV</sequence>
<proteinExistence type="predicted"/>
<dbReference type="Gene3D" id="3.40.50.1110">
    <property type="entry name" value="SGNH hydrolase"/>
    <property type="match status" value="1"/>
</dbReference>
<dbReference type="InterPro" id="IPR013830">
    <property type="entry name" value="SGNH_hydro"/>
</dbReference>
<dbReference type="SUPFAM" id="SSF52266">
    <property type="entry name" value="SGNH hydrolase"/>
    <property type="match status" value="1"/>
</dbReference>
<dbReference type="EMBL" id="JWIR02000051">
    <property type="protein sequence ID" value="KKB37720.1"/>
    <property type="molecule type" value="Genomic_DNA"/>
</dbReference>
<accession>A0A0F5HXF2</accession>
<evidence type="ECO:0000313" key="3">
    <source>
        <dbReference type="EMBL" id="KKB37720.1"/>
    </source>
</evidence>
<feature type="transmembrane region" description="Helical" evidence="1">
    <location>
        <begin position="26"/>
        <end position="44"/>
    </location>
</feature>
<keyword evidence="1" id="KW-0812">Transmembrane</keyword>